<evidence type="ECO:0000313" key="4">
    <source>
        <dbReference type="Proteomes" id="UP000380867"/>
    </source>
</evidence>
<feature type="region of interest" description="Disordered" evidence="1">
    <location>
        <begin position="1"/>
        <end position="35"/>
    </location>
</feature>
<sequence>MCHDERVPRDDTEPEHLPGAVGGATRVGRTVRRPTGPWTPAVHELLTYLHDNGLRGIPELHGIDDDGREILEYVEGRGVPVDREIVLDNVLAEAVTWLRDFHDLVDGYRPEGVRQWRGGEAELGDGQIICHHDPGTYNWIIQSGHFVAMIDWDMAGPGRPIDDLAFLAWTAIPLYREIPVDDVARRLDLLVDAYGEWGPMTVLDAVVERMTTASDRIEAGQARGDQGFVNLGKVGEPQRTRDRVAAFRERIPSIEAAL</sequence>
<reference evidence="3" key="1">
    <citation type="submission" date="2019-09" db="EMBL/GenBank/DDBJ databases">
        <authorList>
            <person name="Li J."/>
        </authorList>
    </citation>
    <scope>NUCLEOTIDE SEQUENCE [LARGE SCALE GENOMIC DNA]</scope>
    <source>
        <strain evidence="3">JCM 14732</strain>
    </source>
</reference>
<proteinExistence type="predicted"/>
<dbReference type="Proteomes" id="UP000380867">
    <property type="component" value="Unassembled WGS sequence"/>
</dbReference>
<dbReference type="InterPro" id="IPR011009">
    <property type="entry name" value="Kinase-like_dom_sf"/>
</dbReference>
<dbReference type="Pfam" id="PF01636">
    <property type="entry name" value="APH"/>
    <property type="match status" value="1"/>
</dbReference>
<protein>
    <submittedName>
        <fullName evidence="3">Phosphotransferase</fullName>
    </submittedName>
</protein>
<gene>
    <name evidence="3" type="ORF">ESP70_005840</name>
</gene>
<dbReference type="AlphaFoldDB" id="A0A5M4FJ97"/>
<name>A0A5M4FJ97_9ACTN</name>
<dbReference type="InterPro" id="IPR002575">
    <property type="entry name" value="Aminoglycoside_PTrfase"/>
</dbReference>
<dbReference type="EMBL" id="SDPQ02000001">
    <property type="protein sequence ID" value="KAA1400244.1"/>
    <property type="molecule type" value="Genomic_DNA"/>
</dbReference>
<feature type="compositionally biased region" description="Low complexity" evidence="1">
    <location>
        <begin position="23"/>
        <end position="35"/>
    </location>
</feature>
<feature type="compositionally biased region" description="Basic and acidic residues" evidence="1">
    <location>
        <begin position="1"/>
        <end position="16"/>
    </location>
</feature>
<feature type="domain" description="Aminoglycoside phosphotransferase" evidence="2">
    <location>
        <begin position="127"/>
        <end position="187"/>
    </location>
</feature>
<evidence type="ECO:0000313" key="3">
    <source>
        <dbReference type="EMBL" id="KAA1400244.1"/>
    </source>
</evidence>
<dbReference type="GO" id="GO:0016740">
    <property type="term" value="F:transferase activity"/>
    <property type="evidence" value="ECO:0007669"/>
    <property type="project" value="UniProtKB-KW"/>
</dbReference>
<keyword evidence="4" id="KW-1185">Reference proteome</keyword>
<dbReference type="SUPFAM" id="SSF56112">
    <property type="entry name" value="Protein kinase-like (PK-like)"/>
    <property type="match status" value="1"/>
</dbReference>
<evidence type="ECO:0000259" key="2">
    <source>
        <dbReference type="Pfam" id="PF01636"/>
    </source>
</evidence>
<accession>A0A5M4FJ97</accession>
<dbReference type="OrthoDB" id="236897at2"/>
<evidence type="ECO:0000256" key="1">
    <source>
        <dbReference type="SAM" id="MobiDB-lite"/>
    </source>
</evidence>
<comment type="caution">
    <text evidence="3">The sequence shown here is derived from an EMBL/GenBank/DDBJ whole genome shotgun (WGS) entry which is preliminary data.</text>
</comment>
<dbReference type="Gene3D" id="3.90.1200.10">
    <property type="match status" value="1"/>
</dbReference>
<organism evidence="3 4">
    <name type="scientific">Aeromicrobium ginsengisoli</name>
    <dbReference type="NCBI Taxonomy" id="363867"/>
    <lineage>
        <taxon>Bacteria</taxon>
        <taxon>Bacillati</taxon>
        <taxon>Actinomycetota</taxon>
        <taxon>Actinomycetes</taxon>
        <taxon>Propionibacteriales</taxon>
        <taxon>Nocardioidaceae</taxon>
        <taxon>Aeromicrobium</taxon>
    </lineage>
</organism>